<evidence type="ECO:0008006" key="3">
    <source>
        <dbReference type="Google" id="ProtNLM"/>
    </source>
</evidence>
<gene>
    <name evidence="1" type="ORF">EJV47_03145</name>
</gene>
<sequence length="234" mass="26596">MNPDQHRNLVRLQAVARALGSLRERVVFVGGATVNLYAAAPLNTPEPRITEDVDCIVEVAPRAAFYQLEDELRARGFVNDIASGVICRWRYAQLVVDVMPTDDAILGFSNPWYPEGFAQAIPFELPDSTTIRILAPEYFLATKLAAMRDRGWNDLRLSQDLEDVVHVVDNRLQLEREVAQARAGVRGYIQHRLGELLAHPDLLEALEWTLPPNSGYERKFEIERRFRRMAEASQ</sequence>
<reference evidence="1 2" key="1">
    <citation type="submission" date="2018-12" db="EMBL/GenBank/DDBJ databases">
        <title>Hymenobacter gummosus sp. nov., isolated from a spring.</title>
        <authorList>
            <person name="Nie L."/>
        </authorList>
    </citation>
    <scope>NUCLEOTIDE SEQUENCE [LARGE SCALE GENOMIC DNA]</scope>
    <source>
        <strain evidence="1 2">KCTC 52166</strain>
    </source>
</reference>
<evidence type="ECO:0000313" key="1">
    <source>
        <dbReference type="EMBL" id="RTQ53744.1"/>
    </source>
</evidence>
<dbReference type="EMBL" id="RXOF01000001">
    <property type="protein sequence ID" value="RTQ53744.1"/>
    <property type="molecule type" value="Genomic_DNA"/>
</dbReference>
<comment type="caution">
    <text evidence="1">The sequence shown here is derived from an EMBL/GenBank/DDBJ whole genome shotgun (WGS) entry which is preliminary data.</text>
</comment>
<organism evidence="1 2">
    <name type="scientific">Hymenobacter gummosus</name>
    <dbReference type="NCBI Taxonomy" id="1776032"/>
    <lineage>
        <taxon>Bacteria</taxon>
        <taxon>Pseudomonadati</taxon>
        <taxon>Bacteroidota</taxon>
        <taxon>Cytophagia</taxon>
        <taxon>Cytophagales</taxon>
        <taxon>Hymenobacteraceae</taxon>
        <taxon>Hymenobacter</taxon>
    </lineage>
</organism>
<dbReference type="OrthoDB" id="114489at2"/>
<protein>
    <recommendedName>
        <fullName evidence="3">Nucleotidyl transferase AbiEii/AbiGii toxin family protein</fullName>
    </recommendedName>
</protein>
<dbReference type="InterPro" id="IPR014942">
    <property type="entry name" value="AbiEii"/>
</dbReference>
<dbReference type="Pfam" id="PF08843">
    <property type="entry name" value="AbiEii"/>
    <property type="match status" value="1"/>
</dbReference>
<keyword evidence="2" id="KW-1185">Reference proteome</keyword>
<name>A0A3S0JE56_9BACT</name>
<proteinExistence type="predicted"/>
<accession>A0A3S0JE56</accession>
<dbReference type="Proteomes" id="UP000282184">
    <property type="component" value="Unassembled WGS sequence"/>
</dbReference>
<dbReference type="RefSeq" id="WP_126691671.1">
    <property type="nucleotide sequence ID" value="NZ_RXOF01000001.1"/>
</dbReference>
<evidence type="ECO:0000313" key="2">
    <source>
        <dbReference type="Proteomes" id="UP000282184"/>
    </source>
</evidence>
<dbReference type="AlphaFoldDB" id="A0A3S0JE56"/>